<dbReference type="KEGG" id="rme:Rmet_0527"/>
<feature type="transmembrane region" description="Helical" evidence="1">
    <location>
        <begin position="34"/>
        <end position="55"/>
    </location>
</feature>
<evidence type="ECO:0000256" key="1">
    <source>
        <dbReference type="SAM" id="Phobius"/>
    </source>
</evidence>
<dbReference type="EMBL" id="CP000352">
    <property type="protein sequence ID" value="ABF07413.1"/>
    <property type="molecule type" value="Genomic_DNA"/>
</dbReference>
<dbReference type="HOGENOM" id="CLU_039013_1_0_4"/>
<reference evidence="3" key="1">
    <citation type="journal article" date="2010" name="PLoS ONE">
        <title>The complete genome sequence of Cupriavidus metallidurans strain CH34, a master survivalist in harsh and anthropogenic environments.</title>
        <authorList>
            <person name="Janssen P.J."/>
            <person name="Van Houdt R."/>
            <person name="Moors H."/>
            <person name="Monsieurs P."/>
            <person name="Morin N."/>
            <person name="Michaux A."/>
            <person name="Benotmane M.A."/>
            <person name="Leys N."/>
            <person name="Vallaeys T."/>
            <person name="Lapidus A."/>
            <person name="Monchy S."/>
            <person name="Medigue C."/>
            <person name="Taghavi S."/>
            <person name="McCorkle S."/>
            <person name="Dunn J."/>
            <person name="van der Lelie D."/>
            <person name="Mergeay M."/>
        </authorList>
    </citation>
    <scope>NUCLEOTIDE SEQUENCE [LARGE SCALE GENOMIC DNA]</scope>
    <source>
        <strain evidence="3">ATCC 43123 / DSM 2839 / NBRC 102507 / CH34</strain>
    </source>
</reference>
<name>Q1LR13_CUPMC</name>
<feature type="transmembrane region" description="Helical" evidence="1">
    <location>
        <begin position="67"/>
        <end position="86"/>
    </location>
</feature>
<dbReference type="InterPro" id="IPR038770">
    <property type="entry name" value="Na+/solute_symporter_sf"/>
</dbReference>
<feature type="transmembrane region" description="Helical" evidence="1">
    <location>
        <begin position="162"/>
        <end position="185"/>
    </location>
</feature>
<proteinExistence type="predicted"/>
<evidence type="ECO:0000313" key="3">
    <source>
        <dbReference type="Proteomes" id="UP000002429"/>
    </source>
</evidence>
<dbReference type="eggNOG" id="COG0385">
    <property type="taxonomic scope" value="Bacteria"/>
</dbReference>
<feature type="transmembrane region" description="Helical" evidence="1">
    <location>
        <begin position="197"/>
        <end position="215"/>
    </location>
</feature>
<feature type="transmembrane region" description="Helical" evidence="1">
    <location>
        <begin position="131"/>
        <end position="150"/>
    </location>
</feature>
<dbReference type="Proteomes" id="UP000002429">
    <property type="component" value="Chromosome"/>
</dbReference>
<gene>
    <name evidence="2" type="ordered locus">Rmet_0527</name>
</gene>
<keyword evidence="1" id="KW-1133">Transmembrane helix</keyword>
<feature type="transmembrane region" description="Helical" evidence="1">
    <location>
        <begin position="236"/>
        <end position="256"/>
    </location>
</feature>
<dbReference type="PANTHER" id="PTHR18640:SF5">
    <property type="entry name" value="SODIUM_BILE ACID COTRANSPORTER 7"/>
    <property type="match status" value="1"/>
</dbReference>
<keyword evidence="1" id="KW-0812">Transmembrane</keyword>
<evidence type="ECO:0000313" key="2">
    <source>
        <dbReference type="EMBL" id="ABF07413.1"/>
    </source>
</evidence>
<feature type="transmembrane region" description="Helical" evidence="1">
    <location>
        <begin position="262"/>
        <end position="283"/>
    </location>
</feature>
<dbReference type="GO" id="GO:0005886">
    <property type="term" value="C:plasma membrane"/>
    <property type="evidence" value="ECO:0007669"/>
    <property type="project" value="TreeGrafter"/>
</dbReference>
<sequence>MNLHSRQDEGPIPSGNPYALSLSMSAILAPFKKIYDLIDGFVLIMLTAIGIALIAPEIGTGDGPLRLGVVTNLGVALVFFLHGAALSRDKLVAGAKHWRLHVFVQSFTYIVFPIVGVLLMLSLRNTLPPELLLGVFYLCALPSTVSSSVAMTSMARGNVPGAIFNATISGLIGMALTPLLMGLVISASGASMPLGRALMGVALQLLLPFALGQAARPLIGNWLAKKKQITNKIDRGVIVLIVYSSFCDATAAGLWHQYHWQTIGAVMGIAAVLLFVILGTTTFTARRLGFSVEDEITAVFCGSKKSLANGIPMAKILFAGHPALGLLVLPLMVYHQLQLIVCSVIAARYANRDDVETREAVRA</sequence>
<dbReference type="Gene3D" id="1.20.1530.20">
    <property type="match status" value="1"/>
</dbReference>
<accession>Q1LR13</accession>
<dbReference type="PANTHER" id="PTHR18640">
    <property type="entry name" value="SOLUTE CARRIER FAMILY 10 MEMBER 7"/>
    <property type="match status" value="1"/>
</dbReference>
<feature type="transmembrane region" description="Helical" evidence="1">
    <location>
        <begin position="98"/>
        <end position="119"/>
    </location>
</feature>
<dbReference type="PIRSF" id="PIRSF026166">
    <property type="entry name" value="UCP026166"/>
    <property type="match status" value="1"/>
</dbReference>
<dbReference type="Pfam" id="PF13593">
    <property type="entry name" value="SBF_like"/>
    <property type="match status" value="1"/>
</dbReference>
<keyword evidence="1" id="KW-0472">Membrane</keyword>
<protein>
    <submittedName>
        <fullName evidence="2">Sodium-dependent transporter</fullName>
    </submittedName>
</protein>
<dbReference type="InterPro" id="IPR016833">
    <property type="entry name" value="Put_Na-Bile_cotransptr"/>
</dbReference>
<organism evidence="2 3">
    <name type="scientific">Cupriavidus metallidurans (strain ATCC 43123 / DSM 2839 / NBRC 102507 / CH34)</name>
    <name type="common">Ralstonia metallidurans</name>
    <dbReference type="NCBI Taxonomy" id="266264"/>
    <lineage>
        <taxon>Bacteria</taxon>
        <taxon>Pseudomonadati</taxon>
        <taxon>Pseudomonadota</taxon>
        <taxon>Betaproteobacteria</taxon>
        <taxon>Burkholderiales</taxon>
        <taxon>Burkholderiaceae</taxon>
        <taxon>Cupriavidus</taxon>
    </lineage>
</organism>
<dbReference type="AlphaFoldDB" id="Q1LR13"/>
<keyword evidence="3" id="KW-1185">Reference proteome</keyword>